<evidence type="ECO:0000313" key="7">
    <source>
        <dbReference type="Proteomes" id="UP000235672"/>
    </source>
</evidence>
<dbReference type="AlphaFoldDB" id="A0A2J6PTR2"/>
<dbReference type="STRING" id="1745343.A0A2J6PTR2"/>
<dbReference type="PROSITE" id="PS50217">
    <property type="entry name" value="BZIP"/>
    <property type="match status" value="1"/>
</dbReference>
<evidence type="ECO:0000259" key="5">
    <source>
        <dbReference type="PROSITE" id="PS50217"/>
    </source>
</evidence>
<dbReference type="Pfam" id="PF00170">
    <property type="entry name" value="bZIP_1"/>
    <property type="match status" value="1"/>
</dbReference>
<evidence type="ECO:0000256" key="3">
    <source>
        <dbReference type="ARBA" id="ARBA00023163"/>
    </source>
</evidence>
<evidence type="ECO:0000313" key="6">
    <source>
        <dbReference type="EMBL" id="PMD17402.1"/>
    </source>
</evidence>
<keyword evidence="7" id="KW-1185">Reference proteome</keyword>
<dbReference type="GO" id="GO:0003677">
    <property type="term" value="F:DNA binding"/>
    <property type="evidence" value="ECO:0007669"/>
    <property type="project" value="UniProtKB-KW"/>
</dbReference>
<protein>
    <recommendedName>
        <fullName evidence="5">BZIP domain-containing protein</fullName>
    </recommendedName>
</protein>
<feature type="compositionally biased region" description="Low complexity" evidence="4">
    <location>
        <begin position="302"/>
        <end position="320"/>
    </location>
</feature>
<evidence type="ECO:0000256" key="2">
    <source>
        <dbReference type="ARBA" id="ARBA00023125"/>
    </source>
</evidence>
<dbReference type="InterPro" id="IPR046347">
    <property type="entry name" value="bZIP_sf"/>
</dbReference>
<feature type="region of interest" description="Disordered" evidence="4">
    <location>
        <begin position="144"/>
        <end position="220"/>
    </location>
</feature>
<organism evidence="6 7">
    <name type="scientific">Hyaloscypha hepaticicola</name>
    <dbReference type="NCBI Taxonomy" id="2082293"/>
    <lineage>
        <taxon>Eukaryota</taxon>
        <taxon>Fungi</taxon>
        <taxon>Dikarya</taxon>
        <taxon>Ascomycota</taxon>
        <taxon>Pezizomycotina</taxon>
        <taxon>Leotiomycetes</taxon>
        <taxon>Helotiales</taxon>
        <taxon>Hyaloscyphaceae</taxon>
        <taxon>Hyaloscypha</taxon>
    </lineage>
</organism>
<feature type="compositionally biased region" description="Polar residues" evidence="4">
    <location>
        <begin position="321"/>
        <end position="361"/>
    </location>
</feature>
<feature type="compositionally biased region" description="Basic residues" evidence="4">
    <location>
        <begin position="178"/>
        <end position="188"/>
    </location>
</feature>
<dbReference type="GO" id="GO:0006357">
    <property type="term" value="P:regulation of transcription by RNA polymerase II"/>
    <property type="evidence" value="ECO:0007669"/>
    <property type="project" value="InterPro"/>
</dbReference>
<keyword evidence="3" id="KW-0804">Transcription</keyword>
<reference evidence="6 7" key="1">
    <citation type="submission" date="2016-05" db="EMBL/GenBank/DDBJ databases">
        <title>A degradative enzymes factory behind the ericoid mycorrhizal symbiosis.</title>
        <authorList>
            <consortium name="DOE Joint Genome Institute"/>
            <person name="Martino E."/>
            <person name="Morin E."/>
            <person name="Grelet G."/>
            <person name="Kuo A."/>
            <person name="Kohler A."/>
            <person name="Daghino S."/>
            <person name="Barry K."/>
            <person name="Choi C."/>
            <person name="Cichocki N."/>
            <person name="Clum A."/>
            <person name="Copeland A."/>
            <person name="Hainaut M."/>
            <person name="Haridas S."/>
            <person name="Labutti K."/>
            <person name="Lindquist E."/>
            <person name="Lipzen A."/>
            <person name="Khouja H.-R."/>
            <person name="Murat C."/>
            <person name="Ohm R."/>
            <person name="Olson A."/>
            <person name="Spatafora J."/>
            <person name="Veneault-Fourrey C."/>
            <person name="Henrissat B."/>
            <person name="Grigoriev I."/>
            <person name="Martin F."/>
            <person name="Perotto S."/>
        </authorList>
    </citation>
    <scope>NUCLEOTIDE SEQUENCE [LARGE SCALE GENOMIC DNA]</scope>
    <source>
        <strain evidence="6 7">UAMH 7357</strain>
    </source>
</reference>
<evidence type="ECO:0000256" key="1">
    <source>
        <dbReference type="ARBA" id="ARBA00023015"/>
    </source>
</evidence>
<feature type="compositionally biased region" description="Basic and acidic residues" evidence="4">
    <location>
        <begin position="189"/>
        <end position="207"/>
    </location>
</feature>
<dbReference type="SUPFAM" id="SSF57959">
    <property type="entry name" value="Leucine zipper domain"/>
    <property type="match status" value="1"/>
</dbReference>
<gene>
    <name evidence="6" type="ORF">NA56DRAFT_662380</name>
</gene>
<dbReference type="PANTHER" id="PTHR23351">
    <property type="entry name" value="FOS TRANSCRIPTION FACTOR-RELATED"/>
    <property type="match status" value="1"/>
</dbReference>
<feature type="compositionally biased region" description="Basic and acidic residues" evidence="4">
    <location>
        <begin position="159"/>
        <end position="177"/>
    </location>
</feature>
<dbReference type="EMBL" id="KZ613500">
    <property type="protein sequence ID" value="PMD17402.1"/>
    <property type="molecule type" value="Genomic_DNA"/>
</dbReference>
<dbReference type="InterPro" id="IPR004827">
    <property type="entry name" value="bZIP"/>
</dbReference>
<proteinExistence type="predicted"/>
<dbReference type="Gene3D" id="1.20.5.170">
    <property type="match status" value="1"/>
</dbReference>
<dbReference type="Proteomes" id="UP000235672">
    <property type="component" value="Unassembled WGS sequence"/>
</dbReference>
<dbReference type="CDD" id="cd14687">
    <property type="entry name" value="bZIP_ATF2"/>
    <property type="match status" value="1"/>
</dbReference>
<dbReference type="PROSITE" id="PS00036">
    <property type="entry name" value="BZIP_BASIC"/>
    <property type="match status" value="1"/>
</dbReference>
<evidence type="ECO:0000256" key="4">
    <source>
        <dbReference type="SAM" id="MobiDB-lite"/>
    </source>
</evidence>
<keyword evidence="1" id="KW-0805">Transcription regulation</keyword>
<dbReference type="GO" id="GO:0003700">
    <property type="term" value="F:DNA-binding transcription factor activity"/>
    <property type="evidence" value="ECO:0007669"/>
    <property type="project" value="InterPro"/>
</dbReference>
<accession>A0A2J6PTR2</accession>
<sequence>MATMENLERGYFNTDHSIGRGNYESMFAMDPALFNTSASISQDPSTHQDLDNILGGSFMDQLGSGSALMTTGFSAWDAQGTAYSPYPDISFDQALPADQQQSGPGLGSGLMANGFVPSFPEHGGMGIQAVSYPNNQSTVQITGIEAPKSEANTVTAEPAAKRKSEVAPHDADGTEPKPKKKRGPRKTKQKTEEEKRAKEERKLERNRMAASKCRQKKKVATEQMMENYNELERQNHWMKACLEEAKQERNKILALLLEHKECNHPAVDKCLEFQLARIAGEFEAQPDTSMLGMDDDTQQFLNSNASSPSNDSQNSSRRNSIAVSSPESDASHTKSATHPSQSWPTAGFQSWQEQFNMSHQSGPPKASRHHSPSSTSSQDTSMSRQNSSRTSVSEERGGHQRTDSGISEIDTPPEERKVKYRQTVLSMRQFPSLRKTGCFDLEVRT</sequence>
<dbReference type="OrthoDB" id="295274at2759"/>
<feature type="compositionally biased region" description="Basic and acidic residues" evidence="4">
    <location>
        <begin position="392"/>
        <end position="402"/>
    </location>
</feature>
<dbReference type="SMART" id="SM00338">
    <property type="entry name" value="BRLZ"/>
    <property type="match status" value="1"/>
</dbReference>
<feature type="domain" description="BZIP" evidence="5">
    <location>
        <begin position="196"/>
        <end position="259"/>
    </location>
</feature>
<dbReference type="InterPro" id="IPR000837">
    <property type="entry name" value="AP-1"/>
</dbReference>
<feature type="region of interest" description="Disordered" evidence="4">
    <location>
        <begin position="287"/>
        <end position="418"/>
    </location>
</feature>
<feature type="compositionally biased region" description="Low complexity" evidence="4">
    <location>
        <begin position="372"/>
        <end position="385"/>
    </location>
</feature>
<dbReference type="PANTHER" id="PTHR23351:SF24">
    <property type="entry name" value="ACTIVATING TRANSCRIPTION FACTOR 3-RELATED"/>
    <property type="match status" value="1"/>
</dbReference>
<keyword evidence="2" id="KW-0238">DNA-binding</keyword>
<name>A0A2J6PTR2_9HELO</name>